<protein>
    <submittedName>
        <fullName evidence="1">Uncharacterized protein</fullName>
    </submittedName>
</protein>
<dbReference type="SUPFAM" id="SSF56219">
    <property type="entry name" value="DNase I-like"/>
    <property type="match status" value="1"/>
</dbReference>
<dbReference type="InterPro" id="IPR036691">
    <property type="entry name" value="Endo/exonu/phosph_ase_sf"/>
</dbReference>
<sequence length="129" mass="14738">MISYDVLSFVDEGINGTGPLESYVPKGVICVTVKKNGVITTVFGLHLQSDILTVGWDLMNCINGKQTLSEAYSSFRWDNATFIRHRQLIILKKWIKEKHISTKRQCILEISMFLTQMKVVRNITVLKSF</sequence>
<evidence type="ECO:0000313" key="1">
    <source>
        <dbReference type="EMBL" id="QHU00969.1"/>
    </source>
</evidence>
<name>A0A6C0J5M5_9ZZZZ</name>
<organism evidence="1">
    <name type="scientific">viral metagenome</name>
    <dbReference type="NCBI Taxonomy" id="1070528"/>
    <lineage>
        <taxon>unclassified sequences</taxon>
        <taxon>metagenomes</taxon>
        <taxon>organismal metagenomes</taxon>
    </lineage>
</organism>
<dbReference type="Gene3D" id="3.60.10.10">
    <property type="entry name" value="Endonuclease/exonuclease/phosphatase"/>
    <property type="match status" value="1"/>
</dbReference>
<accession>A0A6C0J5M5</accession>
<reference evidence="1" key="1">
    <citation type="journal article" date="2020" name="Nature">
        <title>Giant virus diversity and host interactions through global metagenomics.</title>
        <authorList>
            <person name="Schulz F."/>
            <person name="Roux S."/>
            <person name="Paez-Espino D."/>
            <person name="Jungbluth S."/>
            <person name="Walsh D.A."/>
            <person name="Denef V.J."/>
            <person name="McMahon K.D."/>
            <person name="Konstantinidis K.T."/>
            <person name="Eloe-Fadrosh E.A."/>
            <person name="Kyrpides N.C."/>
            <person name="Woyke T."/>
        </authorList>
    </citation>
    <scope>NUCLEOTIDE SEQUENCE</scope>
    <source>
        <strain evidence="1">GVMAG-M-3300025860-20</strain>
    </source>
</reference>
<dbReference type="AlphaFoldDB" id="A0A6C0J5M5"/>
<proteinExistence type="predicted"/>
<dbReference type="EMBL" id="MN740332">
    <property type="protein sequence ID" value="QHU00969.1"/>
    <property type="molecule type" value="Genomic_DNA"/>
</dbReference>